<evidence type="ECO:0000259" key="4">
    <source>
        <dbReference type="PROSITE" id="PS51513"/>
    </source>
</evidence>
<dbReference type="PANTHER" id="PTHR13586:SF0">
    <property type="entry name" value="TRAILER HITCH, ISOFORM H"/>
    <property type="match status" value="1"/>
</dbReference>
<name>A0A077WPC3_9FUNG</name>
<dbReference type="PROSITE" id="PS51513">
    <property type="entry name" value="FFD"/>
    <property type="match status" value="1"/>
</dbReference>
<evidence type="ECO:0000313" key="5">
    <source>
        <dbReference type="EMBL" id="CDS09245.1"/>
    </source>
</evidence>
<feature type="domain" description="DFDF" evidence="3">
    <location>
        <begin position="18"/>
        <end position="54"/>
    </location>
</feature>
<feature type="compositionally biased region" description="Basic residues" evidence="2">
    <location>
        <begin position="15"/>
        <end position="25"/>
    </location>
</feature>
<dbReference type="OrthoDB" id="21539at2759"/>
<dbReference type="InterPro" id="IPR025762">
    <property type="entry name" value="DFDF"/>
</dbReference>
<dbReference type="PROSITE" id="PS51512">
    <property type="entry name" value="DFDF"/>
    <property type="match status" value="1"/>
</dbReference>
<proteinExistence type="predicted"/>
<dbReference type="InterPro" id="IPR019050">
    <property type="entry name" value="FDF_dom"/>
</dbReference>
<feature type="compositionally biased region" description="Basic residues" evidence="2">
    <location>
        <begin position="114"/>
        <end position="135"/>
    </location>
</feature>
<dbReference type="GO" id="GO:0003729">
    <property type="term" value="F:mRNA binding"/>
    <property type="evidence" value="ECO:0007669"/>
    <property type="project" value="TreeGrafter"/>
</dbReference>
<dbReference type="GO" id="GO:0033962">
    <property type="term" value="P:P-body assembly"/>
    <property type="evidence" value="ECO:0007669"/>
    <property type="project" value="TreeGrafter"/>
</dbReference>
<feature type="domain" description="FFD box profile" evidence="4">
    <location>
        <begin position="59"/>
        <end position="75"/>
    </location>
</feature>
<feature type="region of interest" description="Disordered" evidence="2">
    <location>
        <begin position="1"/>
        <end position="28"/>
    </location>
</feature>
<accession>A0A077WPC3</accession>
<dbReference type="PANTHER" id="PTHR13586">
    <property type="entry name" value="SCD6 PROTEIN-RELATED"/>
    <property type="match status" value="1"/>
</dbReference>
<dbReference type="SMART" id="SM01199">
    <property type="entry name" value="FDF"/>
    <property type="match status" value="1"/>
</dbReference>
<evidence type="ECO:0000256" key="2">
    <source>
        <dbReference type="SAM" id="MobiDB-lite"/>
    </source>
</evidence>
<gene>
    <name evidence="5" type="ORF">LRAMOSA10605</name>
</gene>
<reference evidence="5" key="1">
    <citation type="journal article" date="2014" name="Genome Announc.">
        <title>De novo whole-genome sequence and genome annotation of Lichtheimia ramosa.</title>
        <authorList>
            <person name="Linde J."/>
            <person name="Schwartze V."/>
            <person name="Binder U."/>
            <person name="Lass-Florl C."/>
            <person name="Voigt K."/>
            <person name="Horn F."/>
        </authorList>
    </citation>
    <scope>NUCLEOTIDE SEQUENCE</scope>
    <source>
        <strain evidence="5">JMRC FSU:6197</strain>
    </source>
</reference>
<evidence type="ECO:0000256" key="1">
    <source>
        <dbReference type="PROSITE-ProRule" id="PRU00846"/>
    </source>
</evidence>
<organism evidence="5">
    <name type="scientific">Lichtheimia ramosa</name>
    <dbReference type="NCBI Taxonomy" id="688394"/>
    <lineage>
        <taxon>Eukaryota</taxon>
        <taxon>Fungi</taxon>
        <taxon>Fungi incertae sedis</taxon>
        <taxon>Mucoromycota</taxon>
        <taxon>Mucoromycotina</taxon>
        <taxon>Mucoromycetes</taxon>
        <taxon>Mucorales</taxon>
        <taxon>Lichtheimiaceae</taxon>
        <taxon>Lichtheimia</taxon>
    </lineage>
</organism>
<dbReference type="InterPro" id="IPR025761">
    <property type="entry name" value="FFD_box"/>
</dbReference>
<dbReference type="GO" id="GO:0034063">
    <property type="term" value="P:stress granule assembly"/>
    <property type="evidence" value="ECO:0007669"/>
    <property type="project" value="TreeGrafter"/>
</dbReference>
<feature type="region of interest" description="Disordered" evidence="2">
    <location>
        <begin position="102"/>
        <end position="135"/>
    </location>
</feature>
<sequence length="135" mass="15508">MSIHMIEKQPLAHSNRQKRKKKTSVPRHDFDFASSNAKFDKQELRHLLEEKDAQAVVPQFYDKSKSFFDDISCEAKEEADHKGGTNYRKKHWHEKQLNMETFGEPSAFGEGSRGRGRGGIHRGGGRARKQLRSIA</sequence>
<protein>
    <submittedName>
        <fullName evidence="5">Uncharacterized protein</fullName>
    </submittedName>
</protein>
<dbReference type="EMBL" id="LK023330">
    <property type="protein sequence ID" value="CDS09245.1"/>
    <property type="molecule type" value="Genomic_DNA"/>
</dbReference>
<dbReference type="AlphaFoldDB" id="A0A077WPC3"/>
<dbReference type="GO" id="GO:0000932">
    <property type="term" value="C:P-body"/>
    <property type="evidence" value="ECO:0007669"/>
    <property type="project" value="TreeGrafter"/>
</dbReference>
<feature type="short sequence motif" description="FFD box" evidence="1">
    <location>
        <begin position="59"/>
        <end position="75"/>
    </location>
</feature>
<evidence type="ECO:0000259" key="3">
    <source>
        <dbReference type="PROSITE" id="PS51512"/>
    </source>
</evidence>